<gene>
    <name evidence="2" type="ORF">DFR39_103234</name>
</gene>
<dbReference type="CDD" id="cd04301">
    <property type="entry name" value="NAT_SF"/>
    <property type="match status" value="1"/>
</dbReference>
<dbReference type="Pfam" id="PF00583">
    <property type="entry name" value="Acetyltransf_1"/>
    <property type="match status" value="1"/>
</dbReference>
<protein>
    <submittedName>
        <fullName evidence="2">Acetyltransferase (GNAT) family protein</fullName>
    </submittedName>
</protein>
<accession>A0A4R6N7B4</accession>
<dbReference type="EMBL" id="SNXE01000003">
    <property type="protein sequence ID" value="TDP11308.1"/>
    <property type="molecule type" value="Genomic_DNA"/>
</dbReference>
<evidence type="ECO:0000313" key="2">
    <source>
        <dbReference type="EMBL" id="TDP11308.1"/>
    </source>
</evidence>
<feature type="domain" description="N-acetyltransferase" evidence="1">
    <location>
        <begin position="9"/>
        <end position="152"/>
    </location>
</feature>
<sequence>MAANPEYWLRVSGAPPGPREAEEELASRPPPELSWREHFNLGLWQEDARTEPLLQGFVMLDSDLVLPGCWHIALFLMATSLHGSGLGQRWYEALEAWARQQGAQWLRLGVVLGNTPAERFWVRQGFAELRQRQGVVAGERRNTVRIMLKPLGQAGAADYLARVPRDRPESG</sequence>
<organism evidence="2 3">
    <name type="scientific">Roseateles asaccharophilus</name>
    <dbReference type="NCBI Taxonomy" id="582607"/>
    <lineage>
        <taxon>Bacteria</taxon>
        <taxon>Pseudomonadati</taxon>
        <taxon>Pseudomonadota</taxon>
        <taxon>Betaproteobacteria</taxon>
        <taxon>Burkholderiales</taxon>
        <taxon>Sphaerotilaceae</taxon>
        <taxon>Roseateles</taxon>
    </lineage>
</organism>
<name>A0A4R6N7B4_9BURK</name>
<dbReference type="InterPro" id="IPR016181">
    <property type="entry name" value="Acyl_CoA_acyltransferase"/>
</dbReference>
<dbReference type="Gene3D" id="3.40.630.30">
    <property type="match status" value="1"/>
</dbReference>
<dbReference type="PROSITE" id="PS51186">
    <property type="entry name" value="GNAT"/>
    <property type="match status" value="1"/>
</dbReference>
<proteinExistence type="predicted"/>
<evidence type="ECO:0000259" key="1">
    <source>
        <dbReference type="PROSITE" id="PS51186"/>
    </source>
</evidence>
<dbReference type="SUPFAM" id="SSF55729">
    <property type="entry name" value="Acyl-CoA N-acyltransferases (Nat)"/>
    <property type="match status" value="1"/>
</dbReference>
<evidence type="ECO:0000313" key="3">
    <source>
        <dbReference type="Proteomes" id="UP000295357"/>
    </source>
</evidence>
<keyword evidence="2" id="KW-0808">Transferase</keyword>
<dbReference type="InterPro" id="IPR000182">
    <property type="entry name" value="GNAT_dom"/>
</dbReference>
<keyword evidence="3" id="KW-1185">Reference proteome</keyword>
<dbReference type="AlphaFoldDB" id="A0A4R6N7B4"/>
<comment type="caution">
    <text evidence="2">The sequence shown here is derived from an EMBL/GenBank/DDBJ whole genome shotgun (WGS) entry which is preliminary data.</text>
</comment>
<reference evidence="2 3" key="1">
    <citation type="submission" date="2019-03" db="EMBL/GenBank/DDBJ databases">
        <title>Genomic Encyclopedia of Type Strains, Phase IV (KMG-IV): sequencing the most valuable type-strain genomes for metagenomic binning, comparative biology and taxonomic classification.</title>
        <authorList>
            <person name="Goeker M."/>
        </authorList>
    </citation>
    <scope>NUCLEOTIDE SEQUENCE [LARGE SCALE GENOMIC DNA]</scope>
    <source>
        <strain evidence="2 3">DSM 25082</strain>
    </source>
</reference>
<dbReference type="Proteomes" id="UP000295357">
    <property type="component" value="Unassembled WGS sequence"/>
</dbReference>
<dbReference type="GO" id="GO:0016747">
    <property type="term" value="F:acyltransferase activity, transferring groups other than amino-acyl groups"/>
    <property type="evidence" value="ECO:0007669"/>
    <property type="project" value="InterPro"/>
</dbReference>